<dbReference type="Gene3D" id="3.40.50.410">
    <property type="entry name" value="von Willebrand factor, type A domain"/>
    <property type="match status" value="1"/>
</dbReference>
<keyword evidence="4" id="KW-1185">Reference proteome</keyword>
<reference evidence="4" key="1">
    <citation type="submission" date="2019-12" db="EMBL/GenBank/DDBJ databases">
        <title>Complete genome of Terracaulis silvestris 0127_4.</title>
        <authorList>
            <person name="Vieira S."/>
            <person name="Riedel T."/>
            <person name="Sproer C."/>
            <person name="Pascual J."/>
            <person name="Boedeker C."/>
            <person name="Overmann J."/>
        </authorList>
    </citation>
    <scope>NUCLEOTIDE SEQUENCE [LARGE SCALE GENOMIC DNA]</scope>
    <source>
        <strain evidence="4">0127_4</strain>
    </source>
</reference>
<dbReference type="KEGG" id="tsv:DSM104635_01633"/>
<dbReference type="InterPro" id="IPR002881">
    <property type="entry name" value="DUF58"/>
</dbReference>
<dbReference type="EMBL" id="CP047045">
    <property type="protein sequence ID" value="QGZ94802.1"/>
    <property type="molecule type" value="Genomic_DNA"/>
</dbReference>
<keyword evidence="1" id="KW-1133">Transmembrane helix</keyword>
<dbReference type="AlphaFoldDB" id="A0A6I6MSZ9"/>
<feature type="transmembrane region" description="Helical" evidence="1">
    <location>
        <begin position="33"/>
        <end position="51"/>
    </location>
</feature>
<organism evidence="3 4">
    <name type="scientific">Terricaulis silvestris</name>
    <dbReference type="NCBI Taxonomy" id="2686094"/>
    <lineage>
        <taxon>Bacteria</taxon>
        <taxon>Pseudomonadati</taxon>
        <taxon>Pseudomonadota</taxon>
        <taxon>Alphaproteobacteria</taxon>
        <taxon>Caulobacterales</taxon>
        <taxon>Caulobacteraceae</taxon>
        <taxon>Terricaulis</taxon>
    </lineage>
</organism>
<sequence length="437" mass="47738">MIAPTSRAILLAMIGAPLSLLLATAVAPNLWLLGVAWALGIAMLTVFDGVLAPAPKRASISVTAPRLAPIGAGAFDTLVRLVWPGRGPRAVDVALETNAVLAAPPTQRGDVGGGEAELALRLKPMRRGDGVIENVHGRWTGPLGLAWRQIVQPLNRHVGIAPDLAGVQREAERLFSRSLIHGIKPLRDRGDGSEFDSLAEFAPGMDRRLVEWKQTARHAKLLAKEVRAERNHQIAFAIDTGRTMCEPIAGAPRVDWSINASLLLAYVGLKLGDRVSFFGFDSRPHVSTGFVSGARAFPLLLSQTAKIDYSTEETNHTWGLATLMEKLQRRSMVIVFTDFADSVSAELMVENITRLARRHMIVFVAFADQELETLRDATPVTSDDVSRAVIAQRLLQERAVVLARLKRLGVHIVSAPVENLGPALVRAYDYLRRRERV</sequence>
<dbReference type="RefSeq" id="WP_158765712.1">
    <property type="nucleotide sequence ID" value="NZ_CP047045.1"/>
</dbReference>
<dbReference type="PANTHER" id="PTHR33608:SF3">
    <property type="entry name" value="SLR2013 PROTEIN"/>
    <property type="match status" value="1"/>
</dbReference>
<evidence type="ECO:0000313" key="4">
    <source>
        <dbReference type="Proteomes" id="UP000431269"/>
    </source>
</evidence>
<dbReference type="Pfam" id="PF01882">
    <property type="entry name" value="DUF58"/>
    <property type="match status" value="1"/>
</dbReference>
<keyword evidence="1" id="KW-0472">Membrane</keyword>
<gene>
    <name evidence="3" type="ORF">DSM104635_01633</name>
</gene>
<proteinExistence type="predicted"/>
<dbReference type="PANTHER" id="PTHR33608">
    <property type="entry name" value="BLL2464 PROTEIN"/>
    <property type="match status" value="1"/>
</dbReference>
<keyword evidence="1" id="KW-0812">Transmembrane</keyword>
<name>A0A6I6MSZ9_9CAUL</name>
<accession>A0A6I6MSZ9</accession>
<feature type="domain" description="DUF58" evidence="2">
    <location>
        <begin position="200"/>
        <end position="387"/>
    </location>
</feature>
<dbReference type="InterPro" id="IPR036465">
    <property type="entry name" value="vWFA_dom_sf"/>
</dbReference>
<protein>
    <recommendedName>
        <fullName evidence="2">DUF58 domain-containing protein</fullName>
    </recommendedName>
</protein>
<evidence type="ECO:0000259" key="2">
    <source>
        <dbReference type="Pfam" id="PF01882"/>
    </source>
</evidence>
<dbReference type="Proteomes" id="UP000431269">
    <property type="component" value="Chromosome"/>
</dbReference>
<dbReference type="SUPFAM" id="SSF53300">
    <property type="entry name" value="vWA-like"/>
    <property type="match status" value="1"/>
</dbReference>
<evidence type="ECO:0000256" key="1">
    <source>
        <dbReference type="SAM" id="Phobius"/>
    </source>
</evidence>
<evidence type="ECO:0000313" key="3">
    <source>
        <dbReference type="EMBL" id="QGZ94802.1"/>
    </source>
</evidence>